<organism evidence="1 2">
    <name type="scientific">Smallanthus sonchifolius</name>
    <dbReference type="NCBI Taxonomy" id="185202"/>
    <lineage>
        <taxon>Eukaryota</taxon>
        <taxon>Viridiplantae</taxon>
        <taxon>Streptophyta</taxon>
        <taxon>Embryophyta</taxon>
        <taxon>Tracheophyta</taxon>
        <taxon>Spermatophyta</taxon>
        <taxon>Magnoliopsida</taxon>
        <taxon>eudicotyledons</taxon>
        <taxon>Gunneridae</taxon>
        <taxon>Pentapetalae</taxon>
        <taxon>asterids</taxon>
        <taxon>campanulids</taxon>
        <taxon>Asterales</taxon>
        <taxon>Asteraceae</taxon>
        <taxon>Asteroideae</taxon>
        <taxon>Heliantheae alliance</taxon>
        <taxon>Millerieae</taxon>
        <taxon>Smallanthus</taxon>
    </lineage>
</organism>
<dbReference type="EMBL" id="CM042023">
    <property type="protein sequence ID" value="KAI3811927.1"/>
    <property type="molecule type" value="Genomic_DNA"/>
</dbReference>
<name>A0ACB9IUZ5_9ASTR</name>
<reference evidence="2" key="1">
    <citation type="journal article" date="2022" name="Mol. Ecol. Resour.">
        <title>The genomes of chicory, endive, great burdock and yacon provide insights into Asteraceae palaeo-polyploidization history and plant inulin production.</title>
        <authorList>
            <person name="Fan W."/>
            <person name="Wang S."/>
            <person name="Wang H."/>
            <person name="Wang A."/>
            <person name="Jiang F."/>
            <person name="Liu H."/>
            <person name="Zhao H."/>
            <person name="Xu D."/>
            <person name="Zhang Y."/>
        </authorList>
    </citation>
    <scope>NUCLEOTIDE SEQUENCE [LARGE SCALE GENOMIC DNA]</scope>
    <source>
        <strain evidence="2">cv. Yunnan</strain>
    </source>
</reference>
<keyword evidence="2" id="KW-1185">Reference proteome</keyword>
<proteinExistence type="predicted"/>
<dbReference type="Proteomes" id="UP001056120">
    <property type="component" value="Linkage Group LG06"/>
</dbReference>
<evidence type="ECO:0000313" key="1">
    <source>
        <dbReference type="EMBL" id="KAI3811927.1"/>
    </source>
</evidence>
<accession>A0ACB9IUZ5</accession>
<reference evidence="1 2" key="2">
    <citation type="journal article" date="2022" name="Mol. Ecol. Resour.">
        <title>The genomes of chicory, endive, great burdock and yacon provide insights into Asteraceae paleo-polyploidization history and plant inulin production.</title>
        <authorList>
            <person name="Fan W."/>
            <person name="Wang S."/>
            <person name="Wang H."/>
            <person name="Wang A."/>
            <person name="Jiang F."/>
            <person name="Liu H."/>
            <person name="Zhao H."/>
            <person name="Xu D."/>
            <person name="Zhang Y."/>
        </authorList>
    </citation>
    <scope>NUCLEOTIDE SEQUENCE [LARGE SCALE GENOMIC DNA]</scope>
    <source>
        <strain evidence="2">cv. Yunnan</strain>
        <tissue evidence="1">Leaves</tissue>
    </source>
</reference>
<evidence type="ECO:0000313" key="2">
    <source>
        <dbReference type="Proteomes" id="UP001056120"/>
    </source>
</evidence>
<comment type="caution">
    <text evidence="1">The sequence shown here is derived from an EMBL/GenBank/DDBJ whole genome shotgun (WGS) entry which is preliminary data.</text>
</comment>
<gene>
    <name evidence="1" type="ORF">L1987_16625</name>
</gene>
<protein>
    <submittedName>
        <fullName evidence="1">Uncharacterized protein</fullName>
    </submittedName>
</protein>
<sequence length="90" mass="10169">MMEETTAMMEEYDCEDFISDLRKVKLRATRFWRGVPEKAVGEERPVDPVSGVPEKAENTTATPFVSTISSLTTTIVFSGVPEKADHHYHH</sequence>